<dbReference type="OrthoDB" id="9811308at2"/>
<feature type="transmembrane region" description="Helical" evidence="1">
    <location>
        <begin position="64"/>
        <end position="81"/>
    </location>
</feature>
<dbReference type="EMBL" id="JACRTL010000006">
    <property type="protein sequence ID" value="MBC8611572.1"/>
    <property type="molecule type" value="Genomic_DNA"/>
</dbReference>
<keyword evidence="1" id="KW-1133">Transmembrane helix</keyword>
<dbReference type="RefSeq" id="WP_093987765.1">
    <property type="nucleotide sequence ID" value="NZ_FYDD01000002.1"/>
</dbReference>
<gene>
    <name evidence="2" type="ORF">H8702_10735</name>
</gene>
<name>A0A8J6PC78_9FIRM</name>
<feature type="transmembrane region" description="Helical" evidence="1">
    <location>
        <begin position="40"/>
        <end position="58"/>
    </location>
</feature>
<dbReference type="InterPro" id="IPR008407">
    <property type="entry name" value="Brnchd-chn_aa_trnsp_AzlD"/>
</dbReference>
<dbReference type="Proteomes" id="UP000632659">
    <property type="component" value="Unassembled WGS sequence"/>
</dbReference>
<proteinExistence type="predicted"/>
<comment type="caution">
    <text evidence="2">The sequence shown here is derived from an EMBL/GenBank/DDBJ whole genome shotgun (WGS) entry which is preliminary data.</text>
</comment>
<dbReference type="AlphaFoldDB" id="A0A8J6PC78"/>
<protein>
    <submittedName>
        <fullName evidence="2">AzlD domain-containing protein</fullName>
    </submittedName>
</protein>
<feature type="transmembrane region" description="Helical" evidence="1">
    <location>
        <begin position="6"/>
        <end position="28"/>
    </location>
</feature>
<keyword evidence="3" id="KW-1185">Reference proteome</keyword>
<accession>A0A8J6PC78</accession>
<keyword evidence="1" id="KW-0472">Membrane</keyword>
<evidence type="ECO:0000313" key="2">
    <source>
        <dbReference type="EMBL" id="MBC8611572.1"/>
    </source>
</evidence>
<keyword evidence="1" id="KW-0812">Transmembrane</keyword>
<evidence type="ECO:0000256" key="1">
    <source>
        <dbReference type="SAM" id="Phobius"/>
    </source>
</evidence>
<evidence type="ECO:0000313" key="3">
    <source>
        <dbReference type="Proteomes" id="UP000632659"/>
    </source>
</evidence>
<reference evidence="2" key="1">
    <citation type="submission" date="2020-08" db="EMBL/GenBank/DDBJ databases">
        <title>Genome public.</title>
        <authorList>
            <person name="Liu C."/>
            <person name="Sun Q."/>
        </authorList>
    </citation>
    <scope>NUCLEOTIDE SEQUENCE</scope>
    <source>
        <strain evidence="2">NSJ-15</strain>
    </source>
</reference>
<dbReference type="Pfam" id="PF05437">
    <property type="entry name" value="AzlD"/>
    <property type="match status" value="1"/>
</dbReference>
<organism evidence="2 3">
    <name type="scientific">Massiliimalia timonensis</name>
    <dbReference type="NCBI Taxonomy" id="1987501"/>
    <lineage>
        <taxon>Bacteria</taxon>
        <taxon>Bacillati</taxon>
        <taxon>Bacillota</taxon>
        <taxon>Clostridia</taxon>
        <taxon>Eubacteriales</taxon>
        <taxon>Oscillospiraceae</taxon>
        <taxon>Massiliimalia</taxon>
    </lineage>
</organism>
<sequence length="109" mass="11868">MNYPKILTAVAIMALVTYLPRVLPLAVFRKKIQNRFIKSFLAYVPFAVLAAMTLPEILYSTACLWSAIAGLATALVLSYFNRGLLTVALGSVGVVFITETILKLCGVPM</sequence>